<dbReference type="Proteomes" id="UP000183442">
    <property type="component" value="Unassembled WGS sequence"/>
</dbReference>
<dbReference type="EMBL" id="CP014265">
    <property type="protein sequence ID" value="AMK16034.1"/>
    <property type="molecule type" value="Genomic_DNA"/>
</dbReference>
<reference evidence="6" key="3">
    <citation type="submission" date="2016-10" db="EMBL/GenBank/DDBJ databases">
        <authorList>
            <person name="de Groot N.N."/>
        </authorList>
    </citation>
    <scope>NUCLEOTIDE SEQUENCE [LARGE SCALE GENOMIC DNA]</scope>
    <source>
        <strain evidence="6">DSM 16632</strain>
    </source>
</reference>
<dbReference type="PANTHER" id="PTHR33154:SF33">
    <property type="entry name" value="TRANSCRIPTIONAL REPRESSOR SDPR"/>
    <property type="match status" value="1"/>
</dbReference>
<evidence type="ECO:0000256" key="2">
    <source>
        <dbReference type="ARBA" id="ARBA00023125"/>
    </source>
</evidence>
<dbReference type="PATRIC" id="fig|294671.3.peg.1538"/>
<dbReference type="PANTHER" id="PTHR33154">
    <property type="entry name" value="TRANSCRIPTIONAL REGULATOR, ARSR FAMILY"/>
    <property type="match status" value="1"/>
</dbReference>
<dbReference type="OrthoDB" id="9623at2157"/>
<dbReference type="Gene3D" id="1.10.10.10">
    <property type="entry name" value="Winged helix-like DNA-binding domain superfamily/Winged helix DNA-binding domain"/>
    <property type="match status" value="1"/>
</dbReference>
<accession>A0A126R1X6</accession>
<sequence>MDQQKQNQENSFDVDMEAILDVMGCKTRRDIMDLLREEPRFVSEISQELQIGQKAIIEHLRAMEDVGILTSSTKKVVRGRPRKYYDMPNDVNVHITITEHSFNVSISEDMLNLQNDIKQLPSGDEWSKLLDIEKRIDQGYTEAIEELKSQIRLYDNLKERAEYILERTYNQY</sequence>
<dbReference type="GO" id="GO:0003700">
    <property type="term" value="F:DNA-binding transcription factor activity"/>
    <property type="evidence" value="ECO:0007669"/>
    <property type="project" value="InterPro"/>
</dbReference>
<dbReference type="AlphaFoldDB" id="A0A126R1X6"/>
<dbReference type="GeneID" id="28489795"/>
<keyword evidence="2" id="KW-0238">DNA-binding</keyword>
<evidence type="ECO:0000313" key="5">
    <source>
        <dbReference type="EMBL" id="AMK16034.1"/>
    </source>
</evidence>
<evidence type="ECO:0000256" key="1">
    <source>
        <dbReference type="ARBA" id="ARBA00023015"/>
    </source>
</evidence>
<evidence type="ECO:0000259" key="4">
    <source>
        <dbReference type="SMART" id="SM00418"/>
    </source>
</evidence>
<protein>
    <submittedName>
        <fullName evidence="5">ArsR family transcriptional regulator</fullName>
    </submittedName>
</protein>
<dbReference type="InterPro" id="IPR011991">
    <property type="entry name" value="ArsR-like_HTH"/>
</dbReference>
<name>A0A126R1X6_METOL</name>
<evidence type="ECO:0000313" key="8">
    <source>
        <dbReference type="Proteomes" id="UP000183442"/>
    </source>
</evidence>
<dbReference type="GO" id="GO:0003677">
    <property type="term" value="F:DNA binding"/>
    <property type="evidence" value="ECO:0007669"/>
    <property type="project" value="UniProtKB-KW"/>
</dbReference>
<dbReference type="InterPro" id="IPR036388">
    <property type="entry name" value="WH-like_DNA-bd_sf"/>
</dbReference>
<evidence type="ECO:0000256" key="3">
    <source>
        <dbReference type="ARBA" id="ARBA00023163"/>
    </source>
</evidence>
<dbReference type="CDD" id="cd00090">
    <property type="entry name" value="HTH_ARSR"/>
    <property type="match status" value="1"/>
</dbReference>
<organism evidence="5 7">
    <name type="scientific">Methanobrevibacter olleyae</name>
    <dbReference type="NCBI Taxonomy" id="294671"/>
    <lineage>
        <taxon>Archaea</taxon>
        <taxon>Methanobacteriati</taxon>
        <taxon>Methanobacteriota</taxon>
        <taxon>Methanomada group</taxon>
        <taxon>Methanobacteria</taxon>
        <taxon>Methanobacteriales</taxon>
        <taxon>Methanobacteriaceae</taxon>
        <taxon>Methanobrevibacter</taxon>
    </lineage>
</organism>
<evidence type="ECO:0000313" key="7">
    <source>
        <dbReference type="Proteomes" id="UP000066376"/>
    </source>
</evidence>
<gene>
    <name evidence="6" type="ORF">SAMN02910297_01511</name>
    <name evidence="5" type="ORF">YLM1_1477</name>
</gene>
<reference evidence="5 7" key="1">
    <citation type="journal article" date="2016" name="Genome Announc.">
        <title>Draft Genome Sequence of the Rumen Methanogen Methanobrevibacter olleyae YLM1.</title>
        <authorList>
            <person name="Kelly W.J."/>
            <person name="Li D."/>
            <person name="Lambie S.C."/>
            <person name="Cox F."/>
            <person name="Attwood G.T."/>
            <person name="Altermann E."/>
            <person name="Leahy S.C."/>
        </authorList>
    </citation>
    <scope>NUCLEOTIDE SEQUENCE [LARGE SCALE GENOMIC DNA]</scope>
    <source>
        <strain evidence="5 7">YLM1</strain>
    </source>
</reference>
<dbReference type="Pfam" id="PF01022">
    <property type="entry name" value="HTH_5"/>
    <property type="match status" value="1"/>
</dbReference>
<dbReference type="SMART" id="SM00418">
    <property type="entry name" value="HTH_ARSR"/>
    <property type="match status" value="1"/>
</dbReference>
<dbReference type="Proteomes" id="UP000066376">
    <property type="component" value="Chromosome"/>
</dbReference>
<reference evidence="7" key="2">
    <citation type="submission" date="2016-02" db="EMBL/GenBank/DDBJ databases">
        <title>The draft genome sequence of the rumen methanogen Methanobrevibacter olleyae YLM1.</title>
        <authorList>
            <consortium name="New Zealand Agricultural Greenhouse Gas Research Centre/Pastoral Greenhouse Gas Research Consortium"/>
            <person name="Kelly W.J."/>
            <person name="Li D."/>
            <person name="Lambie S.C."/>
            <person name="Attwood G.T."/>
            <person name="Altermann E."/>
            <person name="Leahy S.C."/>
        </authorList>
    </citation>
    <scope>NUCLEOTIDE SEQUENCE [LARGE SCALE GENOMIC DNA]</scope>
    <source>
        <strain evidence="7">YLM1</strain>
    </source>
</reference>
<keyword evidence="3" id="KW-0804">Transcription</keyword>
<dbReference type="STRING" id="294671.YLM1_1477"/>
<dbReference type="InterPro" id="IPR001845">
    <property type="entry name" value="HTH_ArsR_DNA-bd_dom"/>
</dbReference>
<dbReference type="RefSeq" id="WP_067147963.1">
    <property type="nucleotide sequence ID" value="NZ_CP014265.1"/>
</dbReference>
<dbReference type="EMBL" id="FOTL01000028">
    <property type="protein sequence ID" value="SFL68905.1"/>
    <property type="molecule type" value="Genomic_DNA"/>
</dbReference>
<dbReference type="KEGG" id="mol:YLM1_1477"/>
<dbReference type="InterPro" id="IPR051081">
    <property type="entry name" value="HTH_MetalResp_TranReg"/>
</dbReference>
<proteinExistence type="predicted"/>
<dbReference type="SUPFAM" id="SSF46785">
    <property type="entry name" value="Winged helix' DNA-binding domain"/>
    <property type="match status" value="1"/>
</dbReference>
<reference evidence="8" key="4">
    <citation type="submission" date="2016-10" db="EMBL/GenBank/DDBJ databases">
        <authorList>
            <person name="Varghese N."/>
        </authorList>
    </citation>
    <scope>NUCLEOTIDE SEQUENCE [LARGE SCALE GENOMIC DNA]</scope>
    <source>
        <strain evidence="8">DSM 16632</strain>
    </source>
</reference>
<dbReference type="InterPro" id="IPR036390">
    <property type="entry name" value="WH_DNA-bd_sf"/>
</dbReference>
<feature type="domain" description="HTH arsR-type" evidence="4">
    <location>
        <begin position="18"/>
        <end position="100"/>
    </location>
</feature>
<keyword evidence="1" id="KW-0805">Transcription regulation</keyword>
<evidence type="ECO:0000313" key="6">
    <source>
        <dbReference type="EMBL" id="SFL68905.1"/>
    </source>
</evidence>
<keyword evidence="7" id="KW-1185">Reference proteome</keyword>